<dbReference type="RefSeq" id="WP_377325412.1">
    <property type="nucleotide sequence ID" value="NZ_JBHSNG010000004.1"/>
</dbReference>
<dbReference type="EMBL" id="JBHSNG010000004">
    <property type="protein sequence ID" value="MFC5580700.1"/>
    <property type="molecule type" value="Genomic_DNA"/>
</dbReference>
<evidence type="ECO:0008006" key="3">
    <source>
        <dbReference type="Google" id="ProtNLM"/>
    </source>
</evidence>
<comment type="caution">
    <text evidence="1">The sequence shown here is derived from an EMBL/GenBank/DDBJ whole genome shotgun (WGS) entry which is preliminary data.</text>
</comment>
<name>A0ABW0SWT2_9GAMM</name>
<gene>
    <name evidence="1" type="ORF">ACFPPB_06195</name>
</gene>
<organism evidence="1 2">
    <name type="scientific">Rhodanobacter terrae</name>
    <dbReference type="NCBI Taxonomy" id="418647"/>
    <lineage>
        <taxon>Bacteria</taxon>
        <taxon>Pseudomonadati</taxon>
        <taxon>Pseudomonadota</taxon>
        <taxon>Gammaproteobacteria</taxon>
        <taxon>Lysobacterales</taxon>
        <taxon>Rhodanobacteraceae</taxon>
        <taxon>Rhodanobacter</taxon>
    </lineage>
</organism>
<reference evidence="2" key="1">
    <citation type="journal article" date="2019" name="Int. J. Syst. Evol. Microbiol.">
        <title>The Global Catalogue of Microorganisms (GCM) 10K type strain sequencing project: providing services to taxonomists for standard genome sequencing and annotation.</title>
        <authorList>
            <consortium name="The Broad Institute Genomics Platform"/>
            <consortium name="The Broad Institute Genome Sequencing Center for Infectious Disease"/>
            <person name="Wu L."/>
            <person name="Ma J."/>
        </authorList>
    </citation>
    <scope>NUCLEOTIDE SEQUENCE [LARGE SCALE GENOMIC DNA]</scope>
    <source>
        <strain evidence="2">CGMCC 1.13587</strain>
    </source>
</reference>
<keyword evidence="2" id="KW-1185">Reference proteome</keyword>
<protein>
    <recommendedName>
        <fullName evidence="3">Lipoprotein</fullName>
    </recommendedName>
</protein>
<evidence type="ECO:0000313" key="1">
    <source>
        <dbReference type="EMBL" id="MFC5580700.1"/>
    </source>
</evidence>
<accession>A0ABW0SWT2</accession>
<proteinExistence type="predicted"/>
<dbReference type="Proteomes" id="UP001596111">
    <property type="component" value="Unassembled WGS sequence"/>
</dbReference>
<evidence type="ECO:0000313" key="2">
    <source>
        <dbReference type="Proteomes" id="UP001596111"/>
    </source>
</evidence>
<sequence length="146" mass="15758">MPRSRLLSLLLLPLLLLTMAFRQVPLADPPPIDVPAGLTAVQVSKAVKGALMGRGWAVTSEQADGIDSTLTGNDYTANIHVAFDTRQIKITYVGSTNLKYEVKKNGQRMIHTNYMGWMRYLSGDIGRDLELISAGADSMPTAAPAG</sequence>